<protein>
    <recommendedName>
        <fullName evidence="2">Integrase zinc-binding domain-containing protein</fullName>
    </recommendedName>
</protein>
<dbReference type="AlphaFoldDB" id="A0AA88UD10"/>
<evidence type="ECO:0000256" key="1">
    <source>
        <dbReference type="SAM" id="MobiDB-lite"/>
    </source>
</evidence>
<gene>
    <name evidence="3" type="ORF">RJ640_018178</name>
</gene>
<evidence type="ECO:0000313" key="3">
    <source>
        <dbReference type="EMBL" id="KAK2977536.1"/>
    </source>
</evidence>
<proteinExistence type="predicted"/>
<name>A0AA88UD10_9ASTE</name>
<feature type="domain" description="Integrase zinc-binding" evidence="2">
    <location>
        <begin position="487"/>
        <end position="543"/>
    </location>
</feature>
<dbReference type="EMBL" id="JAVXUO010001977">
    <property type="protein sequence ID" value="KAK2977536.1"/>
    <property type="molecule type" value="Genomic_DNA"/>
</dbReference>
<feature type="region of interest" description="Disordered" evidence="1">
    <location>
        <begin position="179"/>
        <end position="210"/>
    </location>
</feature>
<keyword evidence="4" id="KW-1185">Reference proteome</keyword>
<sequence>MYVKTCHVCRQVKRGSQANEVKLSNETQVSQDLHRHEAENVLSGEAQVKAMSCTNKALFGQVGGIVKDTSDVGADGRSLAVQDVVRRHNETLEDHVLEELESLKRAVGVQDELREMFMELFANLQEQLDVVKVGVEEEDLLFNFVDGLQNWAKKELQCRGVKDVDEAIVMVESLTEYDRGGESLKPKEVDEPSEGNHTNGGGESPKAWHKGRKYAITSKSEGYGKLEEKHTKNKPNDGWTRYNKQGVIFVEAKLNGKPAQVLVDTGVNALVSPYNNAVCIIERGATCVVPMFGGTSSTTTPTMRLSGMWLVEGVKNVEAKGEGTYLAGLKVEDHVTALAEPPKEARNVLKANKGATKEAEDIFKGKESVPLSEPSREVKDVLKPKEDVVPSEITKRQPPRRKVDHQSKLDWGANAQNVAPCGMVPPKVEKMATTSKAKGEIIKLIREGLQCDPLAKELLQLVKSEKTWVTGGLLYTRDGRVYVLKWKDLRRMVIQESHDTQSTVHPGHRRTYALVTKAYLWPQVKKEVQMYVKTCHMCRQVKRESQANEVKLSNGT</sequence>
<accession>A0AA88UD10</accession>
<comment type="caution">
    <text evidence="3">The sequence shown here is derived from an EMBL/GenBank/DDBJ whole genome shotgun (WGS) entry which is preliminary data.</text>
</comment>
<organism evidence="3 4">
    <name type="scientific">Escallonia rubra</name>
    <dbReference type="NCBI Taxonomy" id="112253"/>
    <lineage>
        <taxon>Eukaryota</taxon>
        <taxon>Viridiplantae</taxon>
        <taxon>Streptophyta</taxon>
        <taxon>Embryophyta</taxon>
        <taxon>Tracheophyta</taxon>
        <taxon>Spermatophyta</taxon>
        <taxon>Magnoliopsida</taxon>
        <taxon>eudicotyledons</taxon>
        <taxon>Gunneridae</taxon>
        <taxon>Pentapetalae</taxon>
        <taxon>asterids</taxon>
        <taxon>campanulids</taxon>
        <taxon>Escalloniales</taxon>
        <taxon>Escalloniaceae</taxon>
        <taxon>Escallonia</taxon>
    </lineage>
</organism>
<dbReference type="Proteomes" id="UP001187471">
    <property type="component" value="Unassembled WGS sequence"/>
</dbReference>
<evidence type="ECO:0000313" key="4">
    <source>
        <dbReference type="Proteomes" id="UP001187471"/>
    </source>
</evidence>
<dbReference type="InterPro" id="IPR041588">
    <property type="entry name" value="Integrase_H2C2"/>
</dbReference>
<evidence type="ECO:0000259" key="2">
    <source>
        <dbReference type="Pfam" id="PF17921"/>
    </source>
</evidence>
<dbReference type="Pfam" id="PF17921">
    <property type="entry name" value="Integrase_H2C2"/>
    <property type="match status" value="1"/>
</dbReference>
<dbReference type="Gene3D" id="1.10.340.70">
    <property type="match status" value="1"/>
</dbReference>
<reference evidence="3" key="1">
    <citation type="submission" date="2022-12" db="EMBL/GenBank/DDBJ databases">
        <title>Draft genome assemblies for two species of Escallonia (Escalloniales).</title>
        <authorList>
            <person name="Chanderbali A."/>
            <person name="Dervinis C."/>
            <person name="Anghel I."/>
            <person name="Soltis D."/>
            <person name="Soltis P."/>
            <person name="Zapata F."/>
        </authorList>
    </citation>
    <scope>NUCLEOTIDE SEQUENCE</scope>
    <source>
        <strain evidence="3">UCBG92.1500</strain>
        <tissue evidence="3">Leaf</tissue>
    </source>
</reference>
<feature type="compositionally biased region" description="Basic and acidic residues" evidence="1">
    <location>
        <begin position="179"/>
        <end position="190"/>
    </location>
</feature>